<proteinExistence type="predicted"/>
<accession>A0A923MSL1</accession>
<evidence type="ECO:0000256" key="1">
    <source>
        <dbReference type="SAM" id="Coils"/>
    </source>
</evidence>
<evidence type="ECO:0000313" key="2">
    <source>
        <dbReference type="EMBL" id="MBC5784221.1"/>
    </source>
</evidence>
<keyword evidence="3" id="KW-1185">Reference proteome</keyword>
<dbReference type="AlphaFoldDB" id="A0A923MSL1"/>
<name>A0A923MSL1_9BURK</name>
<organism evidence="2 3">
    <name type="scientific">Ramlibacter cellulosilyticus</name>
    <dbReference type="NCBI Taxonomy" id="2764187"/>
    <lineage>
        <taxon>Bacteria</taxon>
        <taxon>Pseudomonadati</taxon>
        <taxon>Pseudomonadota</taxon>
        <taxon>Betaproteobacteria</taxon>
        <taxon>Burkholderiales</taxon>
        <taxon>Comamonadaceae</taxon>
        <taxon>Ramlibacter</taxon>
    </lineage>
</organism>
<comment type="caution">
    <text evidence="2">The sequence shown here is derived from an EMBL/GenBank/DDBJ whole genome shotgun (WGS) entry which is preliminary data.</text>
</comment>
<dbReference type="EMBL" id="JACORT010000006">
    <property type="protein sequence ID" value="MBC5784221.1"/>
    <property type="molecule type" value="Genomic_DNA"/>
</dbReference>
<dbReference type="RefSeq" id="WP_187076973.1">
    <property type="nucleotide sequence ID" value="NZ_JACORT010000006.1"/>
</dbReference>
<gene>
    <name evidence="2" type="ORF">H8N03_14815</name>
</gene>
<feature type="coiled-coil region" evidence="1">
    <location>
        <begin position="3"/>
        <end position="30"/>
    </location>
</feature>
<dbReference type="Proteomes" id="UP000608513">
    <property type="component" value="Unassembled WGS sequence"/>
</dbReference>
<keyword evidence="1" id="KW-0175">Coiled coil</keyword>
<sequence>MQDQQLKQRIATLEQAADDAKRACQNAGQVAQDLKECVTNLHSQASAAKHATEGQQSATQDSLRQDLLQLEETADRAMQACRSAGNVDPRLQQAIQRAHAEASSLKKELMQAA</sequence>
<reference evidence="2" key="1">
    <citation type="submission" date="2020-08" db="EMBL/GenBank/DDBJ databases">
        <title>Ramlibacter sp. USB13 16S ribosomal RNA gene genome sequencing and assembly.</title>
        <authorList>
            <person name="Kang M."/>
        </authorList>
    </citation>
    <scope>NUCLEOTIDE SEQUENCE</scope>
    <source>
        <strain evidence="2">USB13</strain>
    </source>
</reference>
<protein>
    <submittedName>
        <fullName evidence="2">Uncharacterized protein</fullName>
    </submittedName>
</protein>
<evidence type="ECO:0000313" key="3">
    <source>
        <dbReference type="Proteomes" id="UP000608513"/>
    </source>
</evidence>